<dbReference type="PANTHER" id="PTHR37826:SF3">
    <property type="entry name" value="J DOMAIN-CONTAINING PROTEIN"/>
    <property type="match status" value="1"/>
</dbReference>
<keyword evidence="2" id="KW-1133">Transmembrane helix</keyword>
<reference evidence="3" key="2">
    <citation type="submission" date="2024-02" db="EMBL/GenBank/DDBJ databases">
        <authorList>
            <person name="Prathaban M."/>
            <person name="Mythili R."/>
            <person name="Sharmila Devi N."/>
            <person name="Sobanaa M."/>
            <person name="Prathiviraj R."/>
            <person name="Selvin J."/>
        </authorList>
    </citation>
    <scope>NUCLEOTIDE SEQUENCE</scope>
    <source>
        <strain evidence="3">MP1014</strain>
    </source>
</reference>
<evidence type="ECO:0000256" key="1">
    <source>
        <dbReference type="SAM" id="MobiDB-lite"/>
    </source>
</evidence>
<dbReference type="EMBL" id="JBAGLP010000117">
    <property type="protein sequence ID" value="MEG3615482.1"/>
    <property type="molecule type" value="Genomic_DNA"/>
</dbReference>
<evidence type="ECO:0000313" key="3">
    <source>
        <dbReference type="EMBL" id="MEG3615482.1"/>
    </source>
</evidence>
<gene>
    <name evidence="3" type="ORF">V5O49_10145</name>
</gene>
<dbReference type="PANTHER" id="PTHR37826">
    <property type="entry name" value="FLOTILLIN BAND_7_5 DOMAIN PROTEIN"/>
    <property type="match status" value="1"/>
</dbReference>
<feature type="region of interest" description="Disordered" evidence="1">
    <location>
        <begin position="1"/>
        <end position="29"/>
    </location>
</feature>
<proteinExistence type="predicted"/>
<dbReference type="Proteomes" id="UP001310387">
    <property type="component" value="Unassembled WGS sequence"/>
</dbReference>
<feature type="transmembrane region" description="Helical" evidence="2">
    <location>
        <begin position="391"/>
        <end position="412"/>
    </location>
</feature>
<protein>
    <submittedName>
        <fullName evidence="3">TFIIB-type zinc ribbon-containing protein</fullName>
    </submittedName>
</protein>
<keyword evidence="2" id="KW-0812">Transmembrane</keyword>
<comment type="caution">
    <text evidence="3">The sequence shown here is derived from an EMBL/GenBank/DDBJ whole genome shotgun (WGS) entry which is preliminary data.</text>
</comment>
<evidence type="ECO:0000313" key="4">
    <source>
        <dbReference type="Proteomes" id="UP001310387"/>
    </source>
</evidence>
<evidence type="ECO:0000256" key="2">
    <source>
        <dbReference type="SAM" id="Phobius"/>
    </source>
</evidence>
<reference evidence="3" key="1">
    <citation type="journal article" date="2024" name="Antonie Van Leeuwenhoek">
        <title>Isoptericola haloaureus sp. nov., a dimorphic actinobacterium isolated from mangrove sediments of southeast India, implicating biosaline agricultural significance through nitrogen fixation and salt tolerance genes.</title>
        <authorList>
            <person name="Prathaban M."/>
            <person name="Prathiviraj R."/>
            <person name="Ravichandran M."/>
            <person name="Natarajan S.D."/>
            <person name="Sobanaa M."/>
            <person name="Hari Krishna Kumar S."/>
            <person name="Chandrasekar V."/>
            <person name="Selvin J."/>
        </authorList>
    </citation>
    <scope>NUCLEOTIDE SEQUENCE</scope>
    <source>
        <strain evidence="3">MP1014</strain>
    </source>
</reference>
<accession>A0ABU7Z7W8</accession>
<dbReference type="RefSeq" id="WP_332902122.1">
    <property type="nucleotide sequence ID" value="NZ_JBAGLP010000117.1"/>
</dbReference>
<sequence length="416" mass="45595">MDDVTEPASDEQAPAPPTTPPEPDHGPRVIDTDADAVDGLTKCPRCGATQIALNIGSGMLRCHYCRDEWSTPSANEAFGLDAGVGELRGVTRGSGSSDIVPSAEIVLTFKCSACGAEIVIDTASSTQARCHWCRNTLSMNQQVPNGAVPDMVLPFSLPKEEAVRKIATFVRKRRFFAHPRFRKEFDPDNVLGAYLPYMVVDVNAHAAFSGQGEHQTRSYTVSVGEDRSETRYDADLYDVGRAFDVEVHDLAVVSSQQRLDQGLSTTNNVINAIRPFDLENAVVYDSNYLAGFTSERRDTNIDDLAPIVDAQSKDVARHAVHDTLRFYDRGVRWHSEQLEVRGQRWVSAYLPVWLYSYHQTKRDGRSVTHYVAVNGRTGAVMGSVPINYPRLLLTSAVVEAVGIVVGTAVMIFGGGS</sequence>
<organism evidence="3 4">
    <name type="scientific">Isoptericola haloaureus</name>
    <dbReference type="NCBI Taxonomy" id="1542902"/>
    <lineage>
        <taxon>Bacteria</taxon>
        <taxon>Bacillati</taxon>
        <taxon>Actinomycetota</taxon>
        <taxon>Actinomycetes</taxon>
        <taxon>Micrococcales</taxon>
        <taxon>Promicromonosporaceae</taxon>
        <taxon>Isoptericola</taxon>
    </lineage>
</organism>
<name>A0ABU7Z7W8_9MICO</name>
<keyword evidence="2" id="KW-0472">Membrane</keyword>
<keyword evidence="4" id="KW-1185">Reference proteome</keyword>